<feature type="region of interest" description="Disordered" evidence="2">
    <location>
        <begin position="160"/>
        <end position="182"/>
    </location>
</feature>
<evidence type="ECO:0000313" key="3">
    <source>
        <dbReference type="EMBL" id="TCJ16411.1"/>
    </source>
</evidence>
<gene>
    <name evidence="3" type="ORF">E0L93_09800</name>
</gene>
<organism evidence="3 4">
    <name type="scientific">Rubrobacter taiwanensis</name>
    <dbReference type="NCBI Taxonomy" id="185139"/>
    <lineage>
        <taxon>Bacteria</taxon>
        <taxon>Bacillati</taxon>
        <taxon>Actinomycetota</taxon>
        <taxon>Rubrobacteria</taxon>
        <taxon>Rubrobacterales</taxon>
        <taxon>Rubrobacteraceae</taxon>
        <taxon>Rubrobacter</taxon>
    </lineage>
</organism>
<evidence type="ECO:0000313" key="4">
    <source>
        <dbReference type="Proteomes" id="UP000295244"/>
    </source>
</evidence>
<comment type="caution">
    <text evidence="3">The sequence shown here is derived from an EMBL/GenBank/DDBJ whole genome shotgun (WGS) entry which is preliminary data.</text>
</comment>
<dbReference type="RefSeq" id="WP_132691417.1">
    <property type="nucleotide sequence ID" value="NZ_SKBU01000016.1"/>
</dbReference>
<dbReference type="EMBL" id="SKBU01000016">
    <property type="protein sequence ID" value="TCJ16411.1"/>
    <property type="molecule type" value="Genomic_DNA"/>
</dbReference>
<keyword evidence="4" id="KW-1185">Reference proteome</keyword>
<evidence type="ECO:0000256" key="2">
    <source>
        <dbReference type="SAM" id="MobiDB-lite"/>
    </source>
</evidence>
<reference evidence="3 4" key="1">
    <citation type="submission" date="2019-03" db="EMBL/GenBank/DDBJ databases">
        <title>Whole genome sequence of a novel Rubrobacter taiwanensis strain, isolated from Yellowstone National Park.</title>
        <authorList>
            <person name="Freed S."/>
            <person name="Ramaley R.F."/>
            <person name="Kyndt J.A."/>
        </authorList>
    </citation>
    <scope>NUCLEOTIDE SEQUENCE [LARGE SCALE GENOMIC DNA]</scope>
    <source>
        <strain evidence="3 4">Yellowstone</strain>
    </source>
</reference>
<feature type="coiled-coil region" evidence="1">
    <location>
        <begin position="20"/>
        <end position="159"/>
    </location>
</feature>
<dbReference type="AlphaFoldDB" id="A0A4R1BGT9"/>
<keyword evidence="1" id="KW-0175">Coiled coil</keyword>
<sequence>MIALAFLSSGACGPFGEDPRAEANAAIVEANEKIREHNRLFDRARATYERTREAVESGEDAEGQVENILGARRDLEEARARLEEAREILAGIPELEVEEEIKEYARLLIRALEAQIAAESREIAFYELLEEDPALEESREEAREILAEAEEAYAEAGEAYAEAQSFADENPELLAREAPEAG</sequence>
<protein>
    <submittedName>
        <fullName evidence="3">Uncharacterized protein</fullName>
    </submittedName>
</protein>
<proteinExistence type="predicted"/>
<name>A0A4R1BGT9_9ACTN</name>
<accession>A0A4R1BGT9</accession>
<evidence type="ECO:0000256" key="1">
    <source>
        <dbReference type="SAM" id="Coils"/>
    </source>
</evidence>
<dbReference type="Proteomes" id="UP000295244">
    <property type="component" value="Unassembled WGS sequence"/>
</dbReference>